<reference evidence="3" key="1">
    <citation type="journal article" date="2019" name="Int. J. Syst. Evol. Microbiol.">
        <title>The Global Catalogue of Microorganisms (GCM) 10K type strain sequencing project: providing services to taxonomists for standard genome sequencing and annotation.</title>
        <authorList>
            <consortium name="The Broad Institute Genomics Platform"/>
            <consortium name="The Broad Institute Genome Sequencing Center for Infectious Disease"/>
            <person name="Wu L."/>
            <person name="Ma J."/>
        </authorList>
    </citation>
    <scope>NUCLEOTIDE SEQUENCE [LARGE SCALE GENOMIC DNA]</scope>
    <source>
        <strain evidence="3">JCM 17841</strain>
    </source>
</reference>
<protein>
    <recommendedName>
        <fullName evidence="4">DUF1275 family protein</fullName>
    </recommendedName>
</protein>
<feature type="transmembrane region" description="Helical" evidence="1">
    <location>
        <begin position="148"/>
        <end position="165"/>
    </location>
</feature>
<evidence type="ECO:0000313" key="3">
    <source>
        <dbReference type="Proteomes" id="UP001501243"/>
    </source>
</evidence>
<organism evidence="2 3">
    <name type="scientific">Hymenobacter ginsengisoli</name>
    <dbReference type="NCBI Taxonomy" id="1051626"/>
    <lineage>
        <taxon>Bacteria</taxon>
        <taxon>Pseudomonadati</taxon>
        <taxon>Bacteroidota</taxon>
        <taxon>Cytophagia</taxon>
        <taxon>Cytophagales</taxon>
        <taxon>Hymenobacteraceae</taxon>
        <taxon>Hymenobacter</taxon>
    </lineage>
</organism>
<name>A0ABP8Q6L7_9BACT</name>
<dbReference type="PANTHER" id="PTHR37314">
    <property type="entry name" value="SLR0142 PROTEIN"/>
    <property type="match status" value="1"/>
</dbReference>
<evidence type="ECO:0008006" key="4">
    <source>
        <dbReference type="Google" id="ProtNLM"/>
    </source>
</evidence>
<dbReference type="Pfam" id="PF06912">
    <property type="entry name" value="DUF1275"/>
    <property type="match status" value="1"/>
</dbReference>
<keyword evidence="1" id="KW-0812">Transmembrane</keyword>
<dbReference type="PANTHER" id="PTHR37314:SF4">
    <property type="entry name" value="UPF0700 TRANSMEMBRANE PROTEIN YOAK"/>
    <property type="match status" value="1"/>
</dbReference>
<feature type="transmembrane region" description="Helical" evidence="1">
    <location>
        <begin position="113"/>
        <end position="136"/>
    </location>
</feature>
<feature type="transmembrane region" description="Helical" evidence="1">
    <location>
        <begin position="171"/>
        <end position="190"/>
    </location>
</feature>
<keyword evidence="1" id="KW-1133">Transmembrane helix</keyword>
<feature type="transmembrane region" description="Helical" evidence="1">
    <location>
        <begin position="74"/>
        <end position="93"/>
    </location>
</feature>
<comment type="caution">
    <text evidence="2">The sequence shown here is derived from an EMBL/GenBank/DDBJ whole genome shotgun (WGS) entry which is preliminary data.</text>
</comment>
<dbReference type="EMBL" id="BAABGQ010000005">
    <property type="protein sequence ID" value="GAA4498063.1"/>
    <property type="molecule type" value="Genomic_DNA"/>
</dbReference>
<evidence type="ECO:0000256" key="1">
    <source>
        <dbReference type="SAM" id="Phobius"/>
    </source>
</evidence>
<keyword evidence="3" id="KW-1185">Reference proteome</keyword>
<accession>A0ABP8Q6L7</accession>
<keyword evidence="1" id="KW-0472">Membrane</keyword>
<gene>
    <name evidence="2" type="ORF">GCM10023172_14210</name>
</gene>
<evidence type="ECO:0000313" key="2">
    <source>
        <dbReference type="EMBL" id="GAA4498063.1"/>
    </source>
</evidence>
<dbReference type="InterPro" id="IPR010699">
    <property type="entry name" value="DUF1275"/>
</dbReference>
<dbReference type="Proteomes" id="UP001501243">
    <property type="component" value="Unassembled WGS sequence"/>
</dbReference>
<feature type="transmembrane region" description="Helical" evidence="1">
    <location>
        <begin position="12"/>
        <end position="33"/>
    </location>
</feature>
<feature type="transmembrane region" description="Helical" evidence="1">
    <location>
        <begin position="45"/>
        <end position="62"/>
    </location>
</feature>
<sequence>MALAGYVDAVGYLRFAGVFVSFMSGNTTSLGVAVAHENTAKAGELAGVVALFVVGVVGGSLLHRRAGRWGNSLILVVIASLLGLAYAWPVAAIESMVLAMGTLNASVHEVGRVKVSLTFVTGTLVRFGTGLADWLSGRAPAQDWRWPITLWLAFLAGAMGGAAALHHLGPLALPAAAGLSVVLAAAAGWVRGTR</sequence>
<proteinExistence type="predicted"/>